<evidence type="ECO:0000256" key="1">
    <source>
        <dbReference type="ARBA" id="ARBA00022553"/>
    </source>
</evidence>
<organism evidence="4 5">
    <name type="scientific">Scleropages formosus</name>
    <name type="common">Asian bonytongue</name>
    <name type="synonym">Osteoglossum formosum</name>
    <dbReference type="NCBI Taxonomy" id="113540"/>
    <lineage>
        <taxon>Eukaryota</taxon>
        <taxon>Metazoa</taxon>
        <taxon>Chordata</taxon>
        <taxon>Craniata</taxon>
        <taxon>Vertebrata</taxon>
        <taxon>Euteleostomi</taxon>
        <taxon>Actinopterygii</taxon>
        <taxon>Neopterygii</taxon>
        <taxon>Teleostei</taxon>
        <taxon>Osteoglossocephala</taxon>
        <taxon>Osteoglossomorpha</taxon>
        <taxon>Osteoglossiformes</taxon>
        <taxon>Osteoglossidae</taxon>
        <taxon>Scleropages</taxon>
    </lineage>
</organism>
<accession>A0A0P7WCF9</accession>
<protein>
    <recommendedName>
        <fullName evidence="3">R3H domain-containing protein</fullName>
    </recommendedName>
</protein>
<evidence type="ECO:0000313" key="5">
    <source>
        <dbReference type="Proteomes" id="UP000034805"/>
    </source>
</evidence>
<dbReference type="AlphaFoldDB" id="A0A0P7WCF9"/>
<dbReference type="EMBL" id="JARO02010321">
    <property type="protein sequence ID" value="KPP60789.1"/>
    <property type="molecule type" value="Genomic_DNA"/>
</dbReference>
<dbReference type="PANTHER" id="PTHR15672:SF14">
    <property type="entry name" value="CAMP-REGULATED PHOSPHOPROTEIN 21"/>
    <property type="match status" value="1"/>
</dbReference>
<dbReference type="PANTHER" id="PTHR15672">
    <property type="entry name" value="CAMP-REGULATED PHOSPHOPROTEIN 21 RELATED R3H DOMAIN CONTAINING PROTEIN"/>
    <property type="match status" value="1"/>
</dbReference>
<reference evidence="4 5" key="1">
    <citation type="submission" date="2015-08" db="EMBL/GenBank/DDBJ databases">
        <title>The genome of the Asian arowana (Scleropages formosus).</title>
        <authorList>
            <person name="Tan M.H."/>
            <person name="Gan H.M."/>
            <person name="Croft L.J."/>
            <person name="Austin C.M."/>
        </authorList>
    </citation>
    <scope>NUCLEOTIDE SEQUENCE [LARGE SCALE GENOMIC DNA]</scope>
    <source>
        <strain evidence="4">Aro1</strain>
    </source>
</reference>
<evidence type="ECO:0000259" key="3">
    <source>
        <dbReference type="SMART" id="SM00393"/>
    </source>
</evidence>
<dbReference type="InterPro" id="IPR036867">
    <property type="entry name" value="R3H_dom_sf"/>
</dbReference>
<dbReference type="InterPro" id="IPR051937">
    <property type="entry name" value="R3H_domain_containing"/>
</dbReference>
<name>A0A0P7WCF9_SCLFO</name>
<dbReference type="Gene3D" id="3.30.1370.50">
    <property type="entry name" value="R3H-like domain"/>
    <property type="match status" value="1"/>
</dbReference>
<dbReference type="GO" id="GO:0005737">
    <property type="term" value="C:cytoplasm"/>
    <property type="evidence" value="ECO:0007669"/>
    <property type="project" value="TreeGrafter"/>
</dbReference>
<feature type="domain" description="R3H" evidence="3">
    <location>
        <begin position="213"/>
        <end position="303"/>
    </location>
</feature>
<evidence type="ECO:0000313" key="4">
    <source>
        <dbReference type="EMBL" id="KPP60789.1"/>
    </source>
</evidence>
<gene>
    <name evidence="4" type="ORF">Z043_121179</name>
</gene>
<dbReference type="SUPFAM" id="SSF82708">
    <property type="entry name" value="R3H domain"/>
    <property type="match status" value="1"/>
</dbReference>
<dbReference type="SMART" id="SM00393">
    <property type="entry name" value="R3H"/>
    <property type="match status" value="1"/>
</dbReference>
<evidence type="ECO:0000256" key="2">
    <source>
        <dbReference type="SAM" id="MobiDB-lite"/>
    </source>
</evidence>
<comment type="caution">
    <text evidence="4">The sequence shown here is derived from an EMBL/GenBank/DDBJ whole genome shotgun (WGS) entry which is preliminary data.</text>
</comment>
<dbReference type="Pfam" id="PF01424">
    <property type="entry name" value="R3H"/>
    <property type="match status" value="1"/>
</dbReference>
<keyword evidence="1" id="KW-0597">Phosphoprotein</keyword>
<feature type="region of interest" description="Disordered" evidence="2">
    <location>
        <begin position="1"/>
        <end position="39"/>
    </location>
</feature>
<dbReference type="CDD" id="cd02642">
    <property type="entry name" value="R3H_encore_like"/>
    <property type="match status" value="1"/>
</dbReference>
<dbReference type="GO" id="GO:0003676">
    <property type="term" value="F:nucleic acid binding"/>
    <property type="evidence" value="ECO:0007669"/>
    <property type="project" value="InterPro"/>
</dbReference>
<proteinExistence type="predicted"/>
<dbReference type="InterPro" id="IPR001374">
    <property type="entry name" value="R3H_dom"/>
</dbReference>
<dbReference type="Proteomes" id="UP000034805">
    <property type="component" value="Unassembled WGS sequence"/>
</dbReference>
<sequence length="308" mass="34373">MSEVDTASLEGSPEVPAEPRSAREVGDTASLPSWPCPSPSPVLCAPPSCTLEQSDTRAEQQSKGKLVRSLAVCDESSLPLPVDGAEDNQGSIPLQITALPCFPEDSKPSRDELDADKNKETEKCNEKPKIRMLSKVRLRCRILVFTGVLCFGADHSQEYTDSTGIDLHDFLDALPLRETRCGRPMRLGTGKRSRMCWKMKKLERACETRIRRAGTRKETEDEEEKLTRERETGEMLLRTKAQLTPCTLVLPLCPPPPPSSSNPFKKFPQMSSYHRMLVHRVAAYFGMDHNVDQTGKSVIINKTSNTRM</sequence>